<reference evidence="2 3" key="1">
    <citation type="submission" date="2016-08" db="EMBL/GenBank/DDBJ databases">
        <title>Novel Firmicutes and Novel Genomes.</title>
        <authorList>
            <person name="Poppleton D.I."/>
            <person name="Gribaldo S."/>
        </authorList>
    </citation>
    <scope>NUCLEOTIDE SEQUENCE [LARGE SCALE GENOMIC DNA]</scope>
    <source>
        <strain evidence="2 3">CTT3</strain>
    </source>
</reference>
<keyword evidence="1" id="KW-1133">Transmembrane helix</keyword>
<organism evidence="2 3">
    <name type="scientific">Thermohalobacter berrensis</name>
    <dbReference type="NCBI Taxonomy" id="99594"/>
    <lineage>
        <taxon>Bacteria</taxon>
        <taxon>Bacillati</taxon>
        <taxon>Bacillota</taxon>
        <taxon>Tissierellia</taxon>
        <taxon>Tissierellales</taxon>
        <taxon>Thermohalobacteraceae</taxon>
        <taxon>Thermohalobacter</taxon>
    </lineage>
</organism>
<accession>A0A419T0D3</accession>
<name>A0A419T0D3_9FIRM</name>
<dbReference type="EMBL" id="MCIB01000026">
    <property type="protein sequence ID" value="RKD30917.1"/>
    <property type="molecule type" value="Genomic_DNA"/>
</dbReference>
<feature type="transmembrane region" description="Helical" evidence="1">
    <location>
        <begin position="50"/>
        <end position="69"/>
    </location>
</feature>
<keyword evidence="1" id="KW-0472">Membrane</keyword>
<sequence>MLSFLKTIITEFKDLYNLYMVVLVIAIGLFTFFVDKKSLARKKLQKEANLARIIGISYILVGPILYIIFKML</sequence>
<comment type="caution">
    <text evidence="2">The sequence shown here is derived from an EMBL/GenBank/DDBJ whole genome shotgun (WGS) entry which is preliminary data.</text>
</comment>
<gene>
    <name evidence="2" type="ORF">BET03_13135</name>
</gene>
<dbReference type="InterPro" id="IPR049971">
    <property type="entry name" value="CLC_0170-like"/>
</dbReference>
<evidence type="ECO:0000256" key="1">
    <source>
        <dbReference type="SAM" id="Phobius"/>
    </source>
</evidence>
<dbReference type="AlphaFoldDB" id="A0A419T0D3"/>
<evidence type="ECO:0000313" key="2">
    <source>
        <dbReference type="EMBL" id="RKD30917.1"/>
    </source>
</evidence>
<dbReference type="NCBIfam" id="NF042414">
    <property type="entry name" value="CLC_0170_fam"/>
    <property type="match status" value="1"/>
</dbReference>
<proteinExistence type="predicted"/>
<feature type="transmembrane region" description="Helical" evidence="1">
    <location>
        <begin position="15"/>
        <end position="34"/>
    </location>
</feature>
<keyword evidence="3" id="KW-1185">Reference proteome</keyword>
<protein>
    <submittedName>
        <fullName evidence="2">Uncharacterized protein</fullName>
    </submittedName>
</protein>
<evidence type="ECO:0000313" key="3">
    <source>
        <dbReference type="Proteomes" id="UP000284177"/>
    </source>
</evidence>
<keyword evidence="1" id="KW-0812">Transmembrane</keyword>
<dbReference type="Proteomes" id="UP000284177">
    <property type="component" value="Unassembled WGS sequence"/>
</dbReference>